<evidence type="ECO:0000256" key="1">
    <source>
        <dbReference type="ARBA" id="ARBA00004239"/>
    </source>
</evidence>
<dbReference type="PANTHER" id="PTHR10740:SF1">
    <property type="entry name" value="PROTRANSFORMING GROWTH FACTOR ALPHA"/>
    <property type="match status" value="1"/>
</dbReference>
<keyword evidence="8" id="KW-0472">Membrane</keyword>
<feature type="domain" description="EGF-like" evidence="9">
    <location>
        <begin position="95"/>
        <end position="135"/>
    </location>
</feature>
<evidence type="ECO:0000256" key="5">
    <source>
        <dbReference type="ARBA" id="ARBA00023157"/>
    </source>
</evidence>
<keyword evidence="2" id="KW-0964">Secreted</keyword>
<reference evidence="10 11" key="1">
    <citation type="submission" date="2024-04" db="EMBL/GenBank/DDBJ databases">
        <authorList>
            <person name="Waldvogel A.-M."/>
            <person name="Schoenle A."/>
        </authorList>
    </citation>
    <scope>NUCLEOTIDE SEQUENCE [LARGE SCALE GENOMIC DNA]</scope>
</reference>
<gene>
    <name evidence="10" type="ORF">KC01_LOCUS36133</name>
</gene>
<evidence type="ECO:0000259" key="9">
    <source>
        <dbReference type="PROSITE" id="PS50026"/>
    </source>
</evidence>
<dbReference type="PROSITE" id="PS50026">
    <property type="entry name" value="EGF_3"/>
    <property type="match status" value="1"/>
</dbReference>
<evidence type="ECO:0000256" key="8">
    <source>
        <dbReference type="SAM" id="Phobius"/>
    </source>
</evidence>
<keyword evidence="6" id="KW-0497">Mitogen</keyword>
<protein>
    <recommendedName>
        <fullName evidence="9">EGF-like domain-containing protein</fullName>
    </recommendedName>
</protein>
<comment type="subcellular location">
    <subcellularLocation>
        <location evidence="1">Secreted</location>
        <location evidence="1">Extracellular space</location>
    </subcellularLocation>
</comment>
<dbReference type="PROSITE" id="PS01186">
    <property type="entry name" value="EGF_2"/>
    <property type="match status" value="1"/>
</dbReference>
<keyword evidence="5 7" id="KW-1015">Disulfide bond</keyword>
<dbReference type="Proteomes" id="UP001497482">
    <property type="component" value="Chromosome 6"/>
</dbReference>
<dbReference type="GO" id="GO:0008284">
    <property type="term" value="P:positive regulation of cell population proliferation"/>
    <property type="evidence" value="ECO:0007669"/>
    <property type="project" value="TreeGrafter"/>
</dbReference>
<proteinExistence type="predicted"/>
<dbReference type="PROSITE" id="PS00022">
    <property type="entry name" value="EGF_1"/>
    <property type="match status" value="1"/>
</dbReference>
<organism evidence="10 11">
    <name type="scientific">Knipowitschia caucasica</name>
    <name type="common">Caucasian dwarf goby</name>
    <name type="synonym">Pomatoschistus caucasicus</name>
    <dbReference type="NCBI Taxonomy" id="637954"/>
    <lineage>
        <taxon>Eukaryota</taxon>
        <taxon>Metazoa</taxon>
        <taxon>Chordata</taxon>
        <taxon>Craniata</taxon>
        <taxon>Vertebrata</taxon>
        <taxon>Euteleostomi</taxon>
        <taxon>Actinopterygii</taxon>
        <taxon>Neopterygii</taxon>
        <taxon>Teleostei</taxon>
        <taxon>Neoteleostei</taxon>
        <taxon>Acanthomorphata</taxon>
        <taxon>Gobiaria</taxon>
        <taxon>Gobiiformes</taxon>
        <taxon>Gobioidei</taxon>
        <taxon>Gobiidae</taxon>
        <taxon>Gobiinae</taxon>
        <taxon>Knipowitschia</taxon>
    </lineage>
</organism>
<dbReference type="EMBL" id="OZ035828">
    <property type="protein sequence ID" value="CAL1609373.1"/>
    <property type="molecule type" value="Genomic_DNA"/>
</dbReference>
<dbReference type="PRINTS" id="PR00009">
    <property type="entry name" value="EGFTGF"/>
</dbReference>
<dbReference type="GO" id="GO:0051781">
    <property type="term" value="P:positive regulation of cell division"/>
    <property type="evidence" value="ECO:0007669"/>
    <property type="project" value="UniProtKB-KW"/>
</dbReference>
<keyword evidence="4" id="KW-0339">Growth factor</keyword>
<dbReference type="FunFam" id="2.10.25.10:FF:000182">
    <property type="entry name" value="Protransforming growth factor alpha"/>
    <property type="match status" value="1"/>
</dbReference>
<evidence type="ECO:0000256" key="4">
    <source>
        <dbReference type="ARBA" id="ARBA00023030"/>
    </source>
</evidence>
<dbReference type="GO" id="GO:0005154">
    <property type="term" value="F:epidermal growth factor receptor binding"/>
    <property type="evidence" value="ECO:0007669"/>
    <property type="project" value="TreeGrafter"/>
</dbReference>
<dbReference type="AlphaFoldDB" id="A0AAV2M7P8"/>
<dbReference type="GO" id="GO:0007173">
    <property type="term" value="P:epidermal growth factor receptor signaling pathway"/>
    <property type="evidence" value="ECO:0007669"/>
    <property type="project" value="TreeGrafter"/>
</dbReference>
<evidence type="ECO:0000256" key="7">
    <source>
        <dbReference type="PROSITE-ProRule" id="PRU00076"/>
    </source>
</evidence>
<name>A0AAV2M7P8_KNICA</name>
<dbReference type="GO" id="GO:0005615">
    <property type="term" value="C:extracellular space"/>
    <property type="evidence" value="ECO:0007669"/>
    <property type="project" value="TreeGrafter"/>
</dbReference>
<sequence length="212" mass="23447">MLMAKIFWDTILLISGSFSISLVLNGSFYTFGSRQDNSTLSDANISLESNSTALTYFSTNGSYPESSINQTTTDVTSTTGRSPIKKSVAAAVRSHFDDCPDSHRHFCFHGTCRFIILEEAPACVCNQGFVGIRCEHADLLAVVATKNSQNTVATVLVFCVISCVLIAVLVTLLHCWWRQLCRQRRYAHQHRTEKISSGVSYGVSYWPSESVV</sequence>
<accession>A0AAV2M7P8</accession>
<dbReference type="GO" id="GO:0045840">
    <property type="term" value="P:positive regulation of mitotic nuclear division"/>
    <property type="evidence" value="ECO:0007669"/>
    <property type="project" value="TreeGrafter"/>
</dbReference>
<evidence type="ECO:0000256" key="6">
    <source>
        <dbReference type="ARBA" id="ARBA00023246"/>
    </source>
</evidence>
<feature type="transmembrane region" description="Helical" evidence="8">
    <location>
        <begin position="155"/>
        <end position="177"/>
    </location>
</feature>
<dbReference type="SUPFAM" id="SSF57196">
    <property type="entry name" value="EGF/Laminin"/>
    <property type="match status" value="1"/>
</dbReference>
<keyword evidence="8" id="KW-1133">Transmembrane helix</keyword>
<feature type="disulfide bond" evidence="7">
    <location>
        <begin position="125"/>
        <end position="134"/>
    </location>
</feature>
<evidence type="ECO:0000256" key="2">
    <source>
        <dbReference type="ARBA" id="ARBA00022525"/>
    </source>
</evidence>
<dbReference type="PANTHER" id="PTHR10740">
    <property type="entry name" value="TRANSFORMING GROWTH FACTOR ALPHA"/>
    <property type="match status" value="1"/>
</dbReference>
<keyword evidence="11" id="KW-1185">Reference proteome</keyword>
<evidence type="ECO:0000313" key="10">
    <source>
        <dbReference type="EMBL" id="CAL1609373.1"/>
    </source>
</evidence>
<dbReference type="Gene3D" id="2.10.25.10">
    <property type="entry name" value="Laminin"/>
    <property type="match status" value="1"/>
</dbReference>
<dbReference type="GO" id="GO:0008083">
    <property type="term" value="F:growth factor activity"/>
    <property type="evidence" value="ECO:0007669"/>
    <property type="project" value="UniProtKB-KW"/>
</dbReference>
<evidence type="ECO:0000313" key="11">
    <source>
        <dbReference type="Proteomes" id="UP001497482"/>
    </source>
</evidence>
<dbReference type="InterPro" id="IPR000742">
    <property type="entry name" value="EGF"/>
</dbReference>
<comment type="caution">
    <text evidence="7">Lacks conserved residue(s) required for the propagation of feature annotation.</text>
</comment>
<keyword evidence="3 7" id="KW-0245">EGF-like domain</keyword>
<evidence type="ECO:0000256" key="3">
    <source>
        <dbReference type="ARBA" id="ARBA00022536"/>
    </source>
</evidence>
<keyword evidence="8" id="KW-0812">Transmembrane</keyword>